<sequence length="95" mass="10561">MSIYVGNLSFDMAEADISNVFSAYGTVKQVNIPTHRDTGRHRGFAFVEMETASEEEAAILALNGMEVMARDLKVDKARQKINYSQNSKGDSYHKG</sequence>
<dbReference type="InterPro" id="IPR000504">
    <property type="entry name" value="RRM_dom"/>
</dbReference>
<evidence type="ECO:0000313" key="4">
    <source>
        <dbReference type="Proteomes" id="UP000248857"/>
    </source>
</evidence>
<protein>
    <recommendedName>
        <fullName evidence="2">RRM domain-containing protein</fullName>
    </recommendedName>
</protein>
<dbReference type="InterPro" id="IPR035979">
    <property type="entry name" value="RBD_domain_sf"/>
</dbReference>
<dbReference type="Gene3D" id="3.30.70.330">
    <property type="match status" value="1"/>
</dbReference>
<dbReference type="InterPro" id="IPR052462">
    <property type="entry name" value="SLIRP/GR-RBP-like"/>
</dbReference>
<evidence type="ECO:0000259" key="2">
    <source>
        <dbReference type="PROSITE" id="PS50102"/>
    </source>
</evidence>
<reference evidence="3 4" key="1">
    <citation type="journal article" date="2018" name="Sci. Rep.">
        <title>A novel species of the marine cyanobacterium Acaryochloris with a unique pigment content and lifestyle.</title>
        <authorList>
            <person name="Partensky F."/>
            <person name="Six C."/>
            <person name="Ratin M."/>
            <person name="Garczarek L."/>
            <person name="Vaulot D."/>
            <person name="Probert I."/>
            <person name="Calteau A."/>
            <person name="Gourvil P."/>
            <person name="Marie D."/>
            <person name="Grebert T."/>
            <person name="Bouchier C."/>
            <person name="Le Panse S."/>
            <person name="Gachenot M."/>
            <person name="Rodriguez F."/>
            <person name="Garrido J.L."/>
        </authorList>
    </citation>
    <scope>NUCLEOTIDE SEQUENCE [LARGE SCALE GENOMIC DNA]</scope>
    <source>
        <strain evidence="3 4">RCC1774</strain>
    </source>
</reference>
<dbReference type="EMBL" id="PQWO01000015">
    <property type="protein sequence ID" value="PZD71708.1"/>
    <property type="molecule type" value="Genomic_DNA"/>
</dbReference>
<comment type="caution">
    <text evidence="3">The sequence shown here is derived from an EMBL/GenBank/DDBJ whole genome shotgun (WGS) entry which is preliminary data.</text>
</comment>
<dbReference type="RefSeq" id="WP_110987908.1">
    <property type="nucleotide sequence ID" value="NZ_CAWNWM010000015.1"/>
</dbReference>
<dbReference type="PANTHER" id="PTHR48027">
    <property type="entry name" value="HETEROGENEOUS NUCLEAR RIBONUCLEOPROTEIN 87F-RELATED"/>
    <property type="match status" value="1"/>
</dbReference>
<gene>
    <name evidence="3" type="ORF">C1752_05106</name>
</gene>
<feature type="domain" description="RRM" evidence="2">
    <location>
        <begin position="1"/>
        <end position="79"/>
    </location>
</feature>
<dbReference type="Proteomes" id="UP000248857">
    <property type="component" value="Unassembled WGS sequence"/>
</dbReference>
<keyword evidence="4" id="KW-1185">Reference proteome</keyword>
<dbReference type="GO" id="GO:0003723">
    <property type="term" value="F:RNA binding"/>
    <property type="evidence" value="ECO:0007669"/>
    <property type="project" value="UniProtKB-KW"/>
</dbReference>
<dbReference type="Pfam" id="PF00076">
    <property type="entry name" value="RRM_1"/>
    <property type="match status" value="1"/>
</dbReference>
<dbReference type="InterPro" id="IPR012677">
    <property type="entry name" value="Nucleotide-bd_a/b_plait_sf"/>
</dbReference>
<dbReference type="PROSITE" id="PS50102">
    <property type="entry name" value="RRM"/>
    <property type="match status" value="1"/>
</dbReference>
<name>A0A2W1JD57_9CYAN</name>
<dbReference type="SMART" id="SM00360">
    <property type="entry name" value="RRM"/>
    <property type="match status" value="1"/>
</dbReference>
<proteinExistence type="predicted"/>
<dbReference type="OrthoDB" id="9798855at2"/>
<accession>A0A2W1JD57</accession>
<keyword evidence="1" id="KW-0694">RNA-binding</keyword>
<evidence type="ECO:0000256" key="1">
    <source>
        <dbReference type="ARBA" id="ARBA00022884"/>
    </source>
</evidence>
<dbReference type="AlphaFoldDB" id="A0A2W1JD57"/>
<organism evidence="3 4">
    <name type="scientific">Acaryochloris thomasi RCC1774</name>
    <dbReference type="NCBI Taxonomy" id="1764569"/>
    <lineage>
        <taxon>Bacteria</taxon>
        <taxon>Bacillati</taxon>
        <taxon>Cyanobacteriota</taxon>
        <taxon>Cyanophyceae</taxon>
        <taxon>Acaryochloridales</taxon>
        <taxon>Acaryochloridaceae</taxon>
        <taxon>Acaryochloris</taxon>
        <taxon>Acaryochloris thomasi</taxon>
    </lineage>
</organism>
<evidence type="ECO:0000313" key="3">
    <source>
        <dbReference type="EMBL" id="PZD71708.1"/>
    </source>
</evidence>
<dbReference type="SUPFAM" id="SSF54928">
    <property type="entry name" value="RNA-binding domain, RBD"/>
    <property type="match status" value="1"/>
</dbReference>